<dbReference type="AlphaFoldDB" id="A0A426XGE2"/>
<name>A0A426XGE2_ENSVE</name>
<protein>
    <submittedName>
        <fullName evidence="1">Uncharacterized protein</fullName>
    </submittedName>
</protein>
<dbReference type="EMBL" id="AMZH03021085">
    <property type="protein sequence ID" value="RRT38559.1"/>
    <property type="molecule type" value="Genomic_DNA"/>
</dbReference>
<dbReference type="InterPro" id="IPR001680">
    <property type="entry name" value="WD40_rpt"/>
</dbReference>
<evidence type="ECO:0000313" key="2">
    <source>
        <dbReference type="Proteomes" id="UP000287651"/>
    </source>
</evidence>
<sequence length="92" mass="9709">MTGPLIDILGGEVDIIMVEEEGEVAGKFEGSSPPTNTTGIEPLSFATWATRLRVGIATVKAVVLGVTSVNYHPKECCMLTSSVDGTVCVWKP</sequence>
<dbReference type="PROSITE" id="PS50082">
    <property type="entry name" value="WD_REPEATS_2"/>
    <property type="match status" value="1"/>
</dbReference>
<evidence type="ECO:0000313" key="1">
    <source>
        <dbReference type="EMBL" id="RRT38559.1"/>
    </source>
</evidence>
<comment type="caution">
    <text evidence="1">The sequence shown here is derived from an EMBL/GenBank/DDBJ whole genome shotgun (WGS) entry which is preliminary data.</text>
</comment>
<accession>A0A426XGE2</accession>
<reference evidence="1 2" key="1">
    <citation type="journal article" date="2014" name="Agronomy (Basel)">
        <title>A Draft Genome Sequence for Ensete ventricosum, the Drought-Tolerant Tree Against Hunger.</title>
        <authorList>
            <person name="Harrison J."/>
            <person name="Moore K.A."/>
            <person name="Paszkiewicz K."/>
            <person name="Jones T."/>
            <person name="Grant M."/>
            <person name="Ambacheew D."/>
            <person name="Muzemil S."/>
            <person name="Studholme D.J."/>
        </authorList>
    </citation>
    <scope>NUCLEOTIDE SEQUENCE [LARGE SCALE GENOMIC DNA]</scope>
</reference>
<dbReference type="PROSITE" id="PS50294">
    <property type="entry name" value="WD_REPEATS_REGION"/>
    <property type="match status" value="1"/>
</dbReference>
<gene>
    <name evidence="1" type="ORF">B296_00029402</name>
</gene>
<organism evidence="1 2">
    <name type="scientific">Ensete ventricosum</name>
    <name type="common">Abyssinian banana</name>
    <name type="synonym">Musa ensete</name>
    <dbReference type="NCBI Taxonomy" id="4639"/>
    <lineage>
        <taxon>Eukaryota</taxon>
        <taxon>Viridiplantae</taxon>
        <taxon>Streptophyta</taxon>
        <taxon>Embryophyta</taxon>
        <taxon>Tracheophyta</taxon>
        <taxon>Spermatophyta</taxon>
        <taxon>Magnoliopsida</taxon>
        <taxon>Liliopsida</taxon>
        <taxon>Zingiberales</taxon>
        <taxon>Musaceae</taxon>
        <taxon>Ensete</taxon>
    </lineage>
</organism>
<proteinExistence type="predicted"/>
<dbReference type="Proteomes" id="UP000287651">
    <property type="component" value="Unassembled WGS sequence"/>
</dbReference>